<evidence type="ECO:0000256" key="7">
    <source>
        <dbReference type="ARBA" id="ARBA00022777"/>
    </source>
</evidence>
<dbReference type="RefSeq" id="XP_006824957.1">
    <property type="nucleotide sequence ID" value="XM_006824894.1"/>
</dbReference>
<dbReference type="PANTHER" id="PTHR45769:SF3">
    <property type="entry name" value="ADENOSINE KINASE"/>
    <property type="match status" value="1"/>
</dbReference>
<dbReference type="EC" id="2.7.1.20" evidence="3 9"/>
<comment type="similarity">
    <text evidence="2 9">Belongs to the carbohydrate kinase PfkB family.</text>
</comment>
<evidence type="ECO:0000256" key="2">
    <source>
        <dbReference type="ARBA" id="ARBA00010688"/>
    </source>
</evidence>
<comment type="catalytic activity">
    <reaction evidence="9">
        <text>adenosine + ATP = AMP + ADP + H(+)</text>
        <dbReference type="Rhea" id="RHEA:20824"/>
        <dbReference type="ChEBI" id="CHEBI:15378"/>
        <dbReference type="ChEBI" id="CHEBI:16335"/>
        <dbReference type="ChEBI" id="CHEBI:30616"/>
        <dbReference type="ChEBI" id="CHEBI:456215"/>
        <dbReference type="ChEBI" id="CHEBI:456216"/>
        <dbReference type="EC" id="2.7.1.20"/>
    </reaction>
</comment>
<dbReference type="GeneID" id="100371695"/>
<evidence type="ECO:0000256" key="3">
    <source>
        <dbReference type="ARBA" id="ARBA00012119"/>
    </source>
</evidence>
<dbReference type="PRINTS" id="PR00989">
    <property type="entry name" value="ADENOKINASE"/>
</dbReference>
<keyword evidence="8 9" id="KW-0067">ATP-binding</keyword>
<evidence type="ECO:0000259" key="10">
    <source>
        <dbReference type="Pfam" id="PF00294"/>
    </source>
</evidence>
<evidence type="ECO:0000256" key="6">
    <source>
        <dbReference type="ARBA" id="ARBA00022741"/>
    </source>
</evidence>
<dbReference type="SUPFAM" id="SSF53613">
    <property type="entry name" value="Ribokinase-like"/>
    <property type="match status" value="1"/>
</dbReference>
<comment type="pathway">
    <text evidence="1 9">Purine metabolism; AMP biosynthesis via salvage pathway; AMP from adenosine: step 1/1.</text>
</comment>
<dbReference type="InterPro" id="IPR002173">
    <property type="entry name" value="Carboh/pur_kinase_PfkB_CS"/>
</dbReference>
<dbReference type="InterPro" id="IPR001805">
    <property type="entry name" value="Adenokinase"/>
</dbReference>
<comment type="function">
    <text evidence="9">ATP dependent phosphorylation of adenosine and other related nucleoside analogs to monophosphate derivatives.</text>
</comment>
<keyword evidence="6 9" id="KW-0547">Nucleotide-binding</keyword>
<keyword evidence="11" id="KW-1185">Reference proteome</keyword>
<evidence type="ECO:0000256" key="4">
    <source>
        <dbReference type="ARBA" id="ARBA00022679"/>
    </source>
</evidence>
<accession>A0ABM0MY66</accession>
<comment type="subunit">
    <text evidence="9">Monomer.</text>
</comment>
<dbReference type="PANTHER" id="PTHR45769">
    <property type="entry name" value="ADENOSINE KINASE"/>
    <property type="match status" value="1"/>
</dbReference>
<comment type="subcellular location">
    <subcellularLocation>
        <location evidence="9">Nucleus</location>
    </subcellularLocation>
</comment>
<organism evidence="11 12">
    <name type="scientific">Saccoglossus kowalevskii</name>
    <name type="common">Acorn worm</name>
    <dbReference type="NCBI Taxonomy" id="10224"/>
    <lineage>
        <taxon>Eukaryota</taxon>
        <taxon>Metazoa</taxon>
        <taxon>Hemichordata</taxon>
        <taxon>Enteropneusta</taxon>
        <taxon>Harrimaniidae</taxon>
        <taxon>Saccoglossus</taxon>
    </lineage>
</organism>
<reference evidence="12" key="1">
    <citation type="submission" date="2025-08" db="UniProtKB">
        <authorList>
            <consortium name="RefSeq"/>
        </authorList>
    </citation>
    <scope>IDENTIFICATION</scope>
    <source>
        <tissue evidence="12">Testes</tissue>
    </source>
</reference>
<feature type="domain" description="Carbohydrate kinase PfkB" evidence="10">
    <location>
        <begin position="26"/>
        <end position="336"/>
    </location>
</feature>
<evidence type="ECO:0000256" key="1">
    <source>
        <dbReference type="ARBA" id="ARBA00004801"/>
    </source>
</evidence>
<keyword evidence="7 9" id="KW-0418">Kinase</keyword>
<evidence type="ECO:0000256" key="5">
    <source>
        <dbReference type="ARBA" id="ARBA00022726"/>
    </source>
</evidence>
<keyword evidence="4 9" id="KW-0808">Transferase</keyword>
<comment type="cofactor">
    <cofactor evidence="9">
        <name>Mg(2+)</name>
        <dbReference type="ChEBI" id="CHEBI:18420"/>
    </cofactor>
    <text evidence="9">Binds 3 Mg(2+) ions per subunit.</text>
</comment>
<evidence type="ECO:0000313" key="12">
    <source>
        <dbReference type="RefSeq" id="XP_006824957.1"/>
    </source>
</evidence>
<evidence type="ECO:0000313" key="11">
    <source>
        <dbReference type="Proteomes" id="UP000694865"/>
    </source>
</evidence>
<proteinExistence type="inferred from homology"/>
<dbReference type="Gene3D" id="3.40.1190.20">
    <property type="match status" value="1"/>
</dbReference>
<keyword evidence="5 9" id="KW-0660">Purine salvage</keyword>
<keyword evidence="9" id="KW-0539">Nucleus</keyword>
<evidence type="ECO:0000256" key="8">
    <source>
        <dbReference type="ARBA" id="ARBA00022840"/>
    </source>
</evidence>
<dbReference type="InterPro" id="IPR011611">
    <property type="entry name" value="PfkB_dom"/>
</dbReference>
<protein>
    <recommendedName>
        <fullName evidence="3 9">Adenosine kinase</fullName>
        <shortName evidence="9">AK</shortName>
        <ecNumber evidence="3 9">2.7.1.20</ecNumber>
    </recommendedName>
    <alternativeName>
        <fullName evidence="9">Adenosine 5'-phosphotransferase</fullName>
    </alternativeName>
</protein>
<evidence type="ECO:0000256" key="9">
    <source>
        <dbReference type="RuleBase" id="RU368116"/>
    </source>
</evidence>
<dbReference type="PROSITE" id="PS00584">
    <property type="entry name" value="PFKB_KINASES_2"/>
    <property type="match status" value="1"/>
</dbReference>
<dbReference type="CDD" id="cd01168">
    <property type="entry name" value="adenosine_kinase"/>
    <property type="match status" value="1"/>
</dbReference>
<name>A0ABM0MY66_SACKO</name>
<keyword evidence="9" id="KW-0460">Magnesium</keyword>
<dbReference type="InterPro" id="IPR029056">
    <property type="entry name" value="Ribokinase-like"/>
</dbReference>
<dbReference type="Proteomes" id="UP000694865">
    <property type="component" value="Unplaced"/>
</dbReference>
<gene>
    <name evidence="12" type="primary">LOC100371695</name>
</gene>
<dbReference type="Gene3D" id="3.30.1110.10">
    <property type="match status" value="1"/>
</dbReference>
<dbReference type="Pfam" id="PF00294">
    <property type="entry name" value="PfkB"/>
    <property type="match status" value="1"/>
</dbReference>
<sequence length="342" mass="37594">MAVSEGVLLGLGNPLLDISTTCDKDFLEKYGLKPNDAILAEEKHHKMYTEMVEKFDVEYIAGGATQNTIRVAQWILGVPNATSYFGCVGKDKFGDTLKAKAEEAGVRVHYQYDEKEPTGTCAVLLTGHDRSLCAYLAAANCYNKDHLVLPENWEFVKAAKVIYVGGFHLTVAPPAIQALGQHAFEENKTFCLNLSAPFLCQFFKEPMMAAMPYVDVLFGNETEAATFSKEQNFETENVKEIALKMCSLPKKNDKKSRIVVITQGTDPVLVAKDGNVTEYEINKIPAKDIEDTNGAGDAFAGGFLAQLVQGKPIEECVRCGNYAANYIIKQSGVKTPDKCDFK</sequence>